<feature type="region of interest" description="Disordered" evidence="1">
    <location>
        <begin position="1"/>
        <end position="35"/>
    </location>
</feature>
<keyword evidence="3" id="KW-1185">Reference proteome</keyword>
<feature type="compositionally biased region" description="Low complexity" evidence="1">
    <location>
        <begin position="20"/>
        <end position="34"/>
    </location>
</feature>
<reference evidence="2 3" key="1">
    <citation type="submission" date="2022-03" db="EMBL/GenBank/DDBJ databases">
        <authorList>
            <person name="Macdonald S."/>
            <person name="Ahmed S."/>
            <person name="Newling K."/>
        </authorList>
    </citation>
    <scope>NUCLEOTIDE SEQUENCE [LARGE SCALE GENOMIC DNA]</scope>
</reference>
<protein>
    <submittedName>
        <fullName evidence="2">Uncharacterized protein</fullName>
    </submittedName>
</protein>
<evidence type="ECO:0000256" key="1">
    <source>
        <dbReference type="SAM" id="MobiDB-lite"/>
    </source>
</evidence>
<gene>
    <name evidence="2" type="ORF">ERUC_LOCUS39436</name>
</gene>
<sequence length="218" mass="24888">MNESRNDGLLTGDDNDPRLHPLSLSLRPPTSYSPQIAPVRRLAPSSHAAPPLMMQTWPRFPSSQPYFTTLPPSYLFSSSLSYSPYQTLSRESLTPIQPPYTPSFDFLPPERPVTAVESRRSYRSQSSRKRRYNPPHRIPGQPTNVEGYKICGAYEDDRDSYFRAVLVFLGYLGAVSDQWKSYLKSVGIDWWYLRKHYGSRAVYGGFVATLKKLKLCVD</sequence>
<dbReference type="AlphaFoldDB" id="A0ABC8LTM8"/>
<accession>A0ABC8LTM8</accession>
<organism evidence="2 3">
    <name type="scientific">Eruca vesicaria subsp. sativa</name>
    <name type="common">Garden rocket</name>
    <name type="synonym">Eruca sativa</name>
    <dbReference type="NCBI Taxonomy" id="29727"/>
    <lineage>
        <taxon>Eukaryota</taxon>
        <taxon>Viridiplantae</taxon>
        <taxon>Streptophyta</taxon>
        <taxon>Embryophyta</taxon>
        <taxon>Tracheophyta</taxon>
        <taxon>Spermatophyta</taxon>
        <taxon>Magnoliopsida</taxon>
        <taxon>eudicotyledons</taxon>
        <taxon>Gunneridae</taxon>
        <taxon>Pentapetalae</taxon>
        <taxon>rosids</taxon>
        <taxon>malvids</taxon>
        <taxon>Brassicales</taxon>
        <taxon>Brassicaceae</taxon>
        <taxon>Brassiceae</taxon>
        <taxon>Eruca</taxon>
    </lineage>
</organism>
<evidence type="ECO:0000313" key="2">
    <source>
        <dbReference type="EMBL" id="CAH8386953.1"/>
    </source>
</evidence>
<feature type="region of interest" description="Disordered" evidence="1">
    <location>
        <begin position="115"/>
        <end position="141"/>
    </location>
</feature>
<comment type="caution">
    <text evidence="2">The sequence shown here is derived from an EMBL/GenBank/DDBJ whole genome shotgun (WGS) entry which is preliminary data.</text>
</comment>
<name>A0ABC8LTM8_ERUVS</name>
<dbReference type="EMBL" id="CAKOAT010730710">
    <property type="protein sequence ID" value="CAH8386953.1"/>
    <property type="molecule type" value="Genomic_DNA"/>
</dbReference>
<proteinExistence type="predicted"/>
<dbReference type="Proteomes" id="UP001642260">
    <property type="component" value="Unassembled WGS sequence"/>
</dbReference>
<evidence type="ECO:0000313" key="3">
    <source>
        <dbReference type="Proteomes" id="UP001642260"/>
    </source>
</evidence>